<gene>
    <name evidence="10" type="primary">ga26341</name>
    <name evidence="10" type="ORF">PR202_ga26341</name>
</gene>
<keyword evidence="5" id="KW-0040">ANK repeat</keyword>
<feature type="transmembrane region" description="Helical" evidence="8">
    <location>
        <begin position="210"/>
        <end position="230"/>
    </location>
</feature>
<evidence type="ECO:0000256" key="6">
    <source>
        <dbReference type="ARBA" id="ARBA00023136"/>
    </source>
</evidence>
<evidence type="ECO:0000313" key="11">
    <source>
        <dbReference type="Proteomes" id="UP001054889"/>
    </source>
</evidence>
<dbReference type="PANTHER" id="PTHR24186">
    <property type="entry name" value="PROTEIN PHOSPHATASE 1 REGULATORY SUBUNIT"/>
    <property type="match status" value="1"/>
</dbReference>
<feature type="transmembrane region" description="Helical" evidence="8">
    <location>
        <begin position="154"/>
        <end position="176"/>
    </location>
</feature>
<evidence type="ECO:0000256" key="4">
    <source>
        <dbReference type="ARBA" id="ARBA00022989"/>
    </source>
</evidence>
<evidence type="ECO:0000259" key="9">
    <source>
        <dbReference type="Pfam" id="PF13962"/>
    </source>
</evidence>
<dbReference type="PANTHER" id="PTHR24186:SF37">
    <property type="entry name" value="PGG DOMAIN-CONTAINING PROTEIN"/>
    <property type="match status" value="1"/>
</dbReference>
<evidence type="ECO:0000256" key="7">
    <source>
        <dbReference type="SAM" id="MobiDB-lite"/>
    </source>
</evidence>
<name>A0AAV5DDU7_ELECO</name>
<evidence type="ECO:0000256" key="2">
    <source>
        <dbReference type="ARBA" id="ARBA00022692"/>
    </source>
</evidence>
<sequence>MDHQQRVHPNGSPSPAGDLETGHHGDVYPPPLPAQQQGNPAAIQLGGRAANSWVGNDSNTLLVVATLITTLTYQLGTSIPGGYWQQDVPLSAKDSTVKYHAGDPIMRDLHRSRYIERTAMAWAWPIPSRRVCSCALRETDRSSGHDDMLLIGRYWVFMAASWVGFASSMVMTLSLLVRMAADSRHVRWSFAVAYSSLVLTFVVSQPRTHLSLDILIWAGVVAFLWVTVSLRPERRVRFIQELCCGARDN</sequence>
<organism evidence="10 11">
    <name type="scientific">Eleusine coracana subsp. coracana</name>
    <dbReference type="NCBI Taxonomy" id="191504"/>
    <lineage>
        <taxon>Eukaryota</taxon>
        <taxon>Viridiplantae</taxon>
        <taxon>Streptophyta</taxon>
        <taxon>Embryophyta</taxon>
        <taxon>Tracheophyta</taxon>
        <taxon>Spermatophyta</taxon>
        <taxon>Magnoliopsida</taxon>
        <taxon>Liliopsida</taxon>
        <taxon>Poales</taxon>
        <taxon>Poaceae</taxon>
        <taxon>PACMAD clade</taxon>
        <taxon>Chloridoideae</taxon>
        <taxon>Cynodonteae</taxon>
        <taxon>Eleusininae</taxon>
        <taxon>Eleusine</taxon>
    </lineage>
</organism>
<keyword evidence="11" id="KW-1185">Reference proteome</keyword>
<comment type="caution">
    <text evidence="10">The sequence shown here is derived from an EMBL/GenBank/DDBJ whole genome shotgun (WGS) entry which is preliminary data.</text>
</comment>
<evidence type="ECO:0000256" key="3">
    <source>
        <dbReference type="ARBA" id="ARBA00022737"/>
    </source>
</evidence>
<evidence type="ECO:0000256" key="1">
    <source>
        <dbReference type="ARBA" id="ARBA00004141"/>
    </source>
</evidence>
<feature type="region of interest" description="Disordered" evidence="7">
    <location>
        <begin position="1"/>
        <end position="39"/>
    </location>
</feature>
<proteinExistence type="predicted"/>
<keyword evidence="6 8" id="KW-0472">Membrane</keyword>
<feature type="domain" description="PGG" evidence="9">
    <location>
        <begin position="52"/>
        <end position="110"/>
    </location>
</feature>
<evidence type="ECO:0000256" key="8">
    <source>
        <dbReference type="SAM" id="Phobius"/>
    </source>
</evidence>
<protein>
    <recommendedName>
        <fullName evidence="9">PGG domain-containing protein</fullName>
    </recommendedName>
</protein>
<dbReference type="InterPro" id="IPR026961">
    <property type="entry name" value="PGG_dom"/>
</dbReference>
<evidence type="ECO:0000256" key="5">
    <source>
        <dbReference type="ARBA" id="ARBA00023043"/>
    </source>
</evidence>
<comment type="subcellular location">
    <subcellularLocation>
        <location evidence="1">Membrane</location>
        <topology evidence="1">Multi-pass membrane protein</topology>
    </subcellularLocation>
</comment>
<keyword evidence="2 8" id="KW-0812">Transmembrane</keyword>
<dbReference type="Pfam" id="PF13962">
    <property type="entry name" value="PGG"/>
    <property type="match status" value="1"/>
</dbReference>
<dbReference type="EMBL" id="BQKI01000015">
    <property type="protein sequence ID" value="GJN08426.1"/>
    <property type="molecule type" value="Genomic_DNA"/>
</dbReference>
<accession>A0AAV5DDU7</accession>
<feature type="transmembrane region" description="Helical" evidence="8">
    <location>
        <begin position="188"/>
        <end position="204"/>
    </location>
</feature>
<reference evidence="10" key="2">
    <citation type="submission" date="2021-12" db="EMBL/GenBank/DDBJ databases">
        <title>Resequencing data analysis of finger millet.</title>
        <authorList>
            <person name="Hatakeyama M."/>
            <person name="Aluri S."/>
            <person name="Balachadran M.T."/>
            <person name="Sivarajan S.R."/>
            <person name="Poveda L."/>
            <person name="Shimizu-Inatsugi R."/>
            <person name="Schlapbach R."/>
            <person name="Sreeman S.M."/>
            <person name="Shimizu K.K."/>
        </authorList>
    </citation>
    <scope>NUCLEOTIDE SEQUENCE</scope>
</reference>
<dbReference type="Proteomes" id="UP001054889">
    <property type="component" value="Unassembled WGS sequence"/>
</dbReference>
<reference evidence="10" key="1">
    <citation type="journal article" date="2018" name="DNA Res.">
        <title>Multiple hybrid de novo genome assembly of finger millet, an orphan allotetraploid crop.</title>
        <authorList>
            <person name="Hatakeyama M."/>
            <person name="Aluri S."/>
            <person name="Balachadran M.T."/>
            <person name="Sivarajan S.R."/>
            <person name="Patrignani A."/>
            <person name="Gruter S."/>
            <person name="Poveda L."/>
            <person name="Shimizu-Inatsugi R."/>
            <person name="Baeten J."/>
            <person name="Francoijs K.J."/>
            <person name="Nataraja K.N."/>
            <person name="Reddy Y.A.N."/>
            <person name="Phadnis S."/>
            <person name="Ravikumar R.L."/>
            <person name="Schlapbach R."/>
            <person name="Sreeman S.M."/>
            <person name="Shimizu K.K."/>
        </authorList>
    </citation>
    <scope>NUCLEOTIDE SEQUENCE</scope>
</reference>
<keyword evidence="4 8" id="KW-1133">Transmembrane helix</keyword>
<dbReference type="AlphaFoldDB" id="A0AAV5DDU7"/>
<evidence type="ECO:0000313" key="10">
    <source>
        <dbReference type="EMBL" id="GJN08426.1"/>
    </source>
</evidence>
<keyword evidence="3" id="KW-0677">Repeat</keyword>
<dbReference type="GO" id="GO:0005886">
    <property type="term" value="C:plasma membrane"/>
    <property type="evidence" value="ECO:0007669"/>
    <property type="project" value="TreeGrafter"/>
</dbReference>